<evidence type="ECO:0000256" key="3">
    <source>
        <dbReference type="ARBA" id="ARBA00022729"/>
    </source>
</evidence>
<comment type="subcellular location">
    <subcellularLocation>
        <location evidence="1">Cell envelope</location>
    </subcellularLocation>
</comment>
<sequence length="338" mass="35062">MKKLLPCSAIALVASALGAQAQEGASACIITKTDTNPFFVKMREGASAMAEELGMTVNAYAGKVDGDNETQVAAVETCIANGVDGILITASSTSAIVPSIQQARDAGILVIALDTPLDPIDAADMTFATDNYRAGELIGQWAAASLGDEAEDARIAFLDLDVSQPTVGVLRDQGFMEGFGIDVADPNKWGDEDDSRIVGHDVTQGNEEGGRKAMENLLAQDPMVNVVYTINEPAAAGAYEALKAIGRENDVLIVSVDGGCPGVENIEAGVIGATSQQYPLLMASKGIEAIAAYAKDGTKPQATEGKNFFDTGVALVTDQPAEGVESISVAEGLEKCWG</sequence>
<dbReference type="Pfam" id="PF13407">
    <property type="entry name" value="Peripla_BP_4"/>
    <property type="match status" value="1"/>
</dbReference>
<feature type="chain" id="PRO_5035195904" evidence="4">
    <location>
        <begin position="22"/>
        <end position="338"/>
    </location>
</feature>
<dbReference type="InterPro" id="IPR028082">
    <property type="entry name" value="Peripla_BP_I"/>
</dbReference>
<dbReference type="PANTHER" id="PTHR46847:SF2">
    <property type="entry name" value="ABC TRANSPORTER SUGAR-BINDING PROTEIN"/>
    <property type="match status" value="1"/>
</dbReference>
<comment type="similarity">
    <text evidence="2">Belongs to the bacterial solute-binding protein 2 family.</text>
</comment>
<dbReference type="AlphaFoldDB" id="A0A8J3EHU6"/>
<dbReference type="Gene3D" id="3.40.50.2300">
    <property type="match status" value="2"/>
</dbReference>
<protein>
    <submittedName>
        <fullName evidence="6">Sugar ABC transporter</fullName>
    </submittedName>
</protein>
<reference evidence="6" key="1">
    <citation type="journal article" date="2014" name="Int. J. Syst. Evol. Microbiol.">
        <title>Complete genome sequence of Corynebacterium casei LMG S-19264T (=DSM 44701T), isolated from a smear-ripened cheese.</title>
        <authorList>
            <consortium name="US DOE Joint Genome Institute (JGI-PGF)"/>
            <person name="Walter F."/>
            <person name="Albersmeier A."/>
            <person name="Kalinowski J."/>
            <person name="Ruckert C."/>
        </authorList>
    </citation>
    <scope>NUCLEOTIDE SEQUENCE</scope>
    <source>
        <strain evidence="6">CGMCC 1.15762</strain>
    </source>
</reference>
<accession>A0A8J3EHU6</accession>
<evidence type="ECO:0000313" key="7">
    <source>
        <dbReference type="Proteomes" id="UP000617145"/>
    </source>
</evidence>
<dbReference type="GO" id="GO:0030246">
    <property type="term" value="F:carbohydrate binding"/>
    <property type="evidence" value="ECO:0007669"/>
    <property type="project" value="UniProtKB-ARBA"/>
</dbReference>
<keyword evidence="7" id="KW-1185">Reference proteome</keyword>
<dbReference type="SUPFAM" id="SSF53822">
    <property type="entry name" value="Periplasmic binding protein-like I"/>
    <property type="match status" value="1"/>
</dbReference>
<organism evidence="6 7">
    <name type="scientific">Salipiger pallidus</name>
    <dbReference type="NCBI Taxonomy" id="1775170"/>
    <lineage>
        <taxon>Bacteria</taxon>
        <taxon>Pseudomonadati</taxon>
        <taxon>Pseudomonadota</taxon>
        <taxon>Alphaproteobacteria</taxon>
        <taxon>Rhodobacterales</taxon>
        <taxon>Roseobacteraceae</taxon>
        <taxon>Salipiger</taxon>
    </lineage>
</organism>
<reference evidence="6" key="2">
    <citation type="submission" date="2020-09" db="EMBL/GenBank/DDBJ databases">
        <authorList>
            <person name="Sun Q."/>
            <person name="Zhou Y."/>
        </authorList>
    </citation>
    <scope>NUCLEOTIDE SEQUENCE</scope>
    <source>
        <strain evidence="6">CGMCC 1.15762</strain>
    </source>
</reference>
<name>A0A8J3EHU6_9RHOB</name>
<evidence type="ECO:0000259" key="5">
    <source>
        <dbReference type="Pfam" id="PF13407"/>
    </source>
</evidence>
<evidence type="ECO:0000256" key="4">
    <source>
        <dbReference type="SAM" id="SignalP"/>
    </source>
</evidence>
<dbReference type="EMBL" id="BMJV01000011">
    <property type="protein sequence ID" value="GGG85348.1"/>
    <property type="molecule type" value="Genomic_DNA"/>
</dbReference>
<dbReference type="InterPro" id="IPR025997">
    <property type="entry name" value="SBP_2_dom"/>
</dbReference>
<dbReference type="Proteomes" id="UP000617145">
    <property type="component" value="Unassembled WGS sequence"/>
</dbReference>
<gene>
    <name evidence="6" type="ORF">GCM10011415_39470</name>
</gene>
<evidence type="ECO:0000256" key="2">
    <source>
        <dbReference type="ARBA" id="ARBA00007639"/>
    </source>
</evidence>
<dbReference type="GO" id="GO:0030313">
    <property type="term" value="C:cell envelope"/>
    <property type="evidence" value="ECO:0007669"/>
    <property type="project" value="UniProtKB-SubCell"/>
</dbReference>
<dbReference type="RefSeq" id="WP_188792015.1">
    <property type="nucleotide sequence ID" value="NZ_BMJV01000011.1"/>
</dbReference>
<dbReference type="PANTHER" id="PTHR46847">
    <property type="entry name" value="D-ALLOSE-BINDING PERIPLASMIC PROTEIN-RELATED"/>
    <property type="match status" value="1"/>
</dbReference>
<keyword evidence="3 4" id="KW-0732">Signal</keyword>
<proteinExistence type="inferred from homology"/>
<comment type="caution">
    <text evidence="6">The sequence shown here is derived from an EMBL/GenBank/DDBJ whole genome shotgun (WGS) entry which is preliminary data.</text>
</comment>
<evidence type="ECO:0000313" key="6">
    <source>
        <dbReference type="EMBL" id="GGG85348.1"/>
    </source>
</evidence>
<dbReference type="CDD" id="cd19973">
    <property type="entry name" value="PBP1_ABC_sugar_binding-like"/>
    <property type="match status" value="1"/>
</dbReference>
<evidence type="ECO:0000256" key="1">
    <source>
        <dbReference type="ARBA" id="ARBA00004196"/>
    </source>
</evidence>
<feature type="domain" description="Periplasmic binding protein" evidence="5">
    <location>
        <begin position="29"/>
        <end position="297"/>
    </location>
</feature>
<feature type="signal peptide" evidence="4">
    <location>
        <begin position="1"/>
        <end position="21"/>
    </location>
</feature>